<evidence type="ECO:0000259" key="11">
    <source>
        <dbReference type="Pfam" id="PF00999"/>
    </source>
</evidence>
<evidence type="ECO:0000256" key="10">
    <source>
        <dbReference type="SAM" id="Phobius"/>
    </source>
</evidence>
<dbReference type="Pfam" id="PF23256">
    <property type="entry name" value="CHX17_2nd"/>
    <property type="match status" value="1"/>
</dbReference>
<dbReference type="Gramene" id="C.cajan_30555.t">
    <property type="protein sequence ID" value="C.cajan_30555.t"/>
    <property type="gene ID" value="C.cajan_30555"/>
</dbReference>
<dbReference type="Proteomes" id="UP000075243">
    <property type="component" value="Unassembled WGS sequence"/>
</dbReference>
<dbReference type="InterPro" id="IPR057291">
    <property type="entry name" value="CHX17_2nd"/>
</dbReference>
<feature type="transmembrane region" description="Helical" evidence="10">
    <location>
        <begin position="313"/>
        <end position="335"/>
    </location>
</feature>
<evidence type="ECO:0000259" key="13">
    <source>
        <dbReference type="Pfam" id="PF23259"/>
    </source>
</evidence>
<dbReference type="Gene3D" id="1.20.1530.20">
    <property type="match status" value="1"/>
</dbReference>
<dbReference type="GO" id="GO:1902600">
    <property type="term" value="P:proton transmembrane transport"/>
    <property type="evidence" value="ECO:0007669"/>
    <property type="project" value="InterPro"/>
</dbReference>
<dbReference type="GO" id="GO:0006813">
    <property type="term" value="P:potassium ion transport"/>
    <property type="evidence" value="ECO:0007669"/>
    <property type="project" value="UniProtKB-KW"/>
</dbReference>
<dbReference type="GO" id="GO:0006885">
    <property type="term" value="P:regulation of pH"/>
    <property type="evidence" value="ECO:0007669"/>
    <property type="project" value="TreeGrafter"/>
</dbReference>
<feature type="transmembrane region" description="Helical" evidence="10">
    <location>
        <begin position="396"/>
        <end position="418"/>
    </location>
</feature>
<gene>
    <name evidence="14" type="ORF">KK1_033526</name>
</gene>
<dbReference type="EMBL" id="KQ483607">
    <property type="protein sequence ID" value="KYP44945.1"/>
    <property type="molecule type" value="Genomic_DNA"/>
</dbReference>
<feature type="transmembrane region" description="Helical" evidence="10">
    <location>
        <begin position="228"/>
        <end position="250"/>
    </location>
</feature>
<name>A0A151RQW3_CAJCA</name>
<evidence type="ECO:0000313" key="14">
    <source>
        <dbReference type="EMBL" id="KYP44945.1"/>
    </source>
</evidence>
<dbReference type="InterPro" id="IPR050794">
    <property type="entry name" value="CPA2_transporter"/>
</dbReference>
<evidence type="ECO:0000313" key="15">
    <source>
        <dbReference type="Proteomes" id="UP000075243"/>
    </source>
</evidence>
<keyword evidence="3" id="KW-0633">Potassium transport</keyword>
<dbReference type="InterPro" id="IPR006153">
    <property type="entry name" value="Cation/H_exchanger_TM"/>
</dbReference>
<dbReference type="GO" id="GO:0016020">
    <property type="term" value="C:membrane"/>
    <property type="evidence" value="ECO:0007669"/>
    <property type="project" value="UniProtKB-SubCell"/>
</dbReference>
<evidence type="ECO:0000256" key="6">
    <source>
        <dbReference type="ARBA" id="ARBA00022989"/>
    </source>
</evidence>
<dbReference type="GO" id="GO:0012505">
    <property type="term" value="C:endomembrane system"/>
    <property type="evidence" value="ECO:0007669"/>
    <property type="project" value="TreeGrafter"/>
</dbReference>
<keyword evidence="2" id="KW-0813">Transport</keyword>
<comment type="subcellular location">
    <subcellularLocation>
        <location evidence="1">Membrane</location>
        <topology evidence="1">Multi-pass membrane protein</topology>
    </subcellularLocation>
</comment>
<feature type="domain" description="Cation/H+ exchanger transmembrane" evidence="11">
    <location>
        <begin position="51"/>
        <end position="411"/>
    </location>
</feature>
<comment type="similarity">
    <text evidence="9">Belongs to the monovalent cation:proton antiporter 2 (CPA2) transporter (TC 2.A.37) family. CHX (TC 2.A.37.4) subfamily.</text>
</comment>
<evidence type="ECO:0000259" key="12">
    <source>
        <dbReference type="Pfam" id="PF23256"/>
    </source>
</evidence>
<feature type="transmembrane region" description="Helical" evidence="10">
    <location>
        <begin position="199"/>
        <end position="222"/>
    </location>
</feature>
<dbReference type="OMA" id="CIHNQEN"/>
<reference evidence="14" key="1">
    <citation type="journal article" date="2012" name="Nat. Biotechnol.">
        <title>Draft genome sequence of pigeonpea (Cajanus cajan), an orphan legume crop of resource-poor farmers.</title>
        <authorList>
            <person name="Varshney R.K."/>
            <person name="Chen W."/>
            <person name="Li Y."/>
            <person name="Bharti A.K."/>
            <person name="Saxena R.K."/>
            <person name="Schlueter J.A."/>
            <person name="Donoghue M.T."/>
            <person name="Azam S."/>
            <person name="Fan G."/>
            <person name="Whaley A.M."/>
            <person name="Farmer A.D."/>
            <person name="Sheridan J."/>
            <person name="Iwata A."/>
            <person name="Tuteja R."/>
            <person name="Penmetsa R.V."/>
            <person name="Wu W."/>
            <person name="Upadhyaya H.D."/>
            <person name="Yang S.P."/>
            <person name="Shah T."/>
            <person name="Saxena K.B."/>
            <person name="Michael T."/>
            <person name="McCombie W.R."/>
            <person name="Yang B."/>
            <person name="Zhang G."/>
            <person name="Yang H."/>
            <person name="Wang J."/>
            <person name="Spillane C."/>
            <person name="Cook D.R."/>
            <person name="May G.D."/>
            <person name="Xu X."/>
            <person name="Jackson S.A."/>
        </authorList>
    </citation>
    <scope>NUCLEOTIDE SEQUENCE [LARGE SCALE GENOMIC DNA]</scope>
</reference>
<dbReference type="PANTHER" id="PTHR32468">
    <property type="entry name" value="CATION/H + ANTIPORTER"/>
    <property type="match status" value="1"/>
</dbReference>
<protein>
    <submittedName>
        <fullName evidence="14">K(+)/H(+) antiporter 13</fullName>
    </submittedName>
</protein>
<evidence type="ECO:0000256" key="8">
    <source>
        <dbReference type="ARBA" id="ARBA00023136"/>
    </source>
</evidence>
<evidence type="ECO:0000256" key="3">
    <source>
        <dbReference type="ARBA" id="ARBA00022538"/>
    </source>
</evidence>
<feature type="transmembrane region" description="Helical" evidence="10">
    <location>
        <begin position="165"/>
        <end position="187"/>
    </location>
</feature>
<dbReference type="Pfam" id="PF23259">
    <property type="entry name" value="CHX17_C"/>
    <property type="match status" value="1"/>
</dbReference>
<dbReference type="InterPro" id="IPR038770">
    <property type="entry name" value="Na+/solute_symporter_sf"/>
</dbReference>
<accession>A0A151RQW3</accession>
<feature type="domain" description="Cation/H(+) antiporter C-terminal" evidence="13">
    <location>
        <begin position="613"/>
        <end position="752"/>
    </location>
</feature>
<organism evidence="14 15">
    <name type="scientific">Cajanus cajan</name>
    <name type="common">Pigeon pea</name>
    <name type="synonym">Cajanus indicus</name>
    <dbReference type="NCBI Taxonomy" id="3821"/>
    <lineage>
        <taxon>Eukaryota</taxon>
        <taxon>Viridiplantae</taxon>
        <taxon>Streptophyta</taxon>
        <taxon>Embryophyta</taxon>
        <taxon>Tracheophyta</taxon>
        <taxon>Spermatophyta</taxon>
        <taxon>Magnoliopsida</taxon>
        <taxon>eudicotyledons</taxon>
        <taxon>Gunneridae</taxon>
        <taxon>Pentapetalae</taxon>
        <taxon>rosids</taxon>
        <taxon>fabids</taxon>
        <taxon>Fabales</taxon>
        <taxon>Fabaceae</taxon>
        <taxon>Papilionoideae</taxon>
        <taxon>50 kb inversion clade</taxon>
        <taxon>NPAAA clade</taxon>
        <taxon>indigoferoid/millettioid clade</taxon>
        <taxon>Phaseoleae</taxon>
        <taxon>Cajanus</taxon>
    </lineage>
</organism>
<evidence type="ECO:0000256" key="9">
    <source>
        <dbReference type="ARBA" id="ARBA00038341"/>
    </source>
</evidence>
<evidence type="ECO:0000256" key="4">
    <source>
        <dbReference type="ARBA" id="ARBA00022692"/>
    </source>
</evidence>
<dbReference type="STRING" id="3821.A0A151RQW3"/>
<feature type="transmembrane region" description="Helical" evidence="10">
    <location>
        <begin position="96"/>
        <end position="118"/>
    </location>
</feature>
<feature type="transmembrane region" description="Helical" evidence="10">
    <location>
        <begin position="271"/>
        <end position="293"/>
    </location>
</feature>
<dbReference type="GO" id="GO:0015297">
    <property type="term" value="F:antiporter activity"/>
    <property type="evidence" value="ECO:0007669"/>
    <property type="project" value="InterPro"/>
</dbReference>
<keyword evidence="8 10" id="KW-0472">Membrane</keyword>
<keyword evidence="4 10" id="KW-0812">Transmembrane</keyword>
<dbReference type="InterPro" id="IPR057290">
    <property type="entry name" value="CHX17_C"/>
</dbReference>
<evidence type="ECO:0000256" key="2">
    <source>
        <dbReference type="ARBA" id="ARBA00022448"/>
    </source>
</evidence>
<proteinExistence type="inferred from homology"/>
<dbReference type="Pfam" id="PF00999">
    <property type="entry name" value="Na_H_Exchanger"/>
    <property type="match status" value="1"/>
</dbReference>
<dbReference type="AlphaFoldDB" id="A0A151RQW3"/>
<evidence type="ECO:0000256" key="5">
    <source>
        <dbReference type="ARBA" id="ARBA00022958"/>
    </source>
</evidence>
<keyword evidence="5" id="KW-0630">Potassium</keyword>
<evidence type="ECO:0000256" key="1">
    <source>
        <dbReference type="ARBA" id="ARBA00004141"/>
    </source>
</evidence>
<sequence length="793" mass="87811">MAAIAAGTGNKTLVCQDPHSYGHSDIWHSGNPFQSPSSLLFMQVSLITLVTQFIDKGLKPLGQSSLVSQILGGVVFGPSVLGHKKILGQLLFPIKGALVLETVASFGLMFFFFIWCVKMDVATMLKTEKLAITLGISIFSLTLIIPTALAFLLKKYVPMDKSLANALPFLAVSQTLTAFISIAVLLTDLKVLNTDLGRLTMSAAMFADVAGFTLTVVLFAIMQNKSHNLFNLVIILVATVLFMLVIIYVLRPAILWMVKHAGNGSVNEICIVCIFLFVLLSGLLSEFIGQHFIMGPIILGLAVPEGPPLGTALMTKLDTICLTFLYPIYLAVNGLQTDIFKIDMQSLWILCLVLVAAFFVKIECFVIGLLLNGRGIAEISMYNLWTASKLLSEQEFSLMVISILVVNAILAPLIKYIYDPSEQYQTGRRCTIQHNKRDSELRLMVCIHNNDNLPTILNLLEASYASRENTVTVTALVLVELHGRARPILVANQPYDDLRSGSCNANHIDNALRQYARQNEGYVSVQSFTSISTFDTMYDDICRISLDSGANILIIPFHKRWEIDGTVEVSHRSIRTVNIKVLEMAPCSVGILVDRGTLSASPSLLMARAAYYVAVLFVGGADDAETLAYGTRMARHESVFVTVVRFLLFGEENSKDRKRDSDLIDEYRYYNAGNRRFEILDEVVKDGIEMSSCIRRLVDYFDLVMVGREHPDSVLFQGHDHWSECPELGVVGDMLASPDFATKASVLIVQQQRIRGRFATQSLNPMPNRKDQLVHDVPIDHTLSPSCTISVDK</sequence>
<keyword evidence="15" id="KW-1185">Reference proteome</keyword>
<evidence type="ECO:0000256" key="7">
    <source>
        <dbReference type="ARBA" id="ARBA00023065"/>
    </source>
</evidence>
<keyword evidence="6 10" id="KW-1133">Transmembrane helix</keyword>
<feature type="transmembrane region" description="Helical" evidence="10">
    <location>
        <begin position="130"/>
        <end position="153"/>
    </location>
</feature>
<feature type="domain" description="Cation/H(+) antiporter central" evidence="12">
    <location>
        <begin position="516"/>
        <end position="597"/>
    </location>
</feature>
<dbReference type="PANTHER" id="PTHR32468:SF35">
    <property type="entry name" value="CATION_H+ EXCHANGER DOMAIN-CONTAINING PROTEIN"/>
    <property type="match status" value="1"/>
</dbReference>
<feature type="transmembrane region" description="Helical" evidence="10">
    <location>
        <begin position="347"/>
        <end position="371"/>
    </location>
</feature>
<keyword evidence="7" id="KW-0406">Ion transport</keyword>